<gene>
    <name evidence="2" type="ORF">E6K78_08035</name>
</gene>
<sequence>MRHASSPPDERRGARPPGVPRTLATRTLTRCGSCGGHKLRALPLRYEYRGQAFPLVECRTCGLRFLSVQPTGASLARLYTASYFEQDFRCGRSRTSYFAEDAFRDENRNLLESFERLVPRGRLLEVGCAGGWLLKQATERGWQAKGVELSADAVGHALSLGLDVVRGELAEAGFPPSSFDLVYLGDVLEHVPDCHALVAEVARVLRRGGHLYLRGPITTHSLARSLALGLYRHLPGGIVLREPPYHLWEFTPRSLQALLRTVGFEVLRLEQSKIPPGPPHGEKTPLQRLAMGMIDALNVPLTRAFQVWGDRIVVVARKA</sequence>
<dbReference type="InterPro" id="IPR029063">
    <property type="entry name" value="SAM-dependent_MTases_sf"/>
</dbReference>
<dbReference type="PANTHER" id="PTHR43861">
    <property type="entry name" value="TRANS-ACONITATE 2-METHYLTRANSFERASE-RELATED"/>
    <property type="match status" value="1"/>
</dbReference>
<evidence type="ECO:0000313" key="2">
    <source>
        <dbReference type="EMBL" id="TMQ65271.1"/>
    </source>
</evidence>
<name>A0A538TNR6_UNCEI</name>
<dbReference type="Pfam" id="PF13489">
    <property type="entry name" value="Methyltransf_23"/>
    <property type="match status" value="1"/>
</dbReference>
<feature type="region of interest" description="Disordered" evidence="1">
    <location>
        <begin position="1"/>
        <end position="22"/>
    </location>
</feature>
<dbReference type="Proteomes" id="UP000316609">
    <property type="component" value="Unassembled WGS sequence"/>
</dbReference>
<dbReference type="CDD" id="cd02440">
    <property type="entry name" value="AdoMet_MTases"/>
    <property type="match status" value="1"/>
</dbReference>
<evidence type="ECO:0000313" key="3">
    <source>
        <dbReference type="Proteomes" id="UP000316609"/>
    </source>
</evidence>
<reference evidence="2 3" key="1">
    <citation type="journal article" date="2019" name="Nat. Microbiol.">
        <title>Mediterranean grassland soil C-N compound turnover is dependent on rainfall and depth, and is mediated by genomically divergent microorganisms.</title>
        <authorList>
            <person name="Diamond S."/>
            <person name="Andeer P.F."/>
            <person name="Li Z."/>
            <person name="Crits-Christoph A."/>
            <person name="Burstein D."/>
            <person name="Anantharaman K."/>
            <person name="Lane K.R."/>
            <person name="Thomas B.C."/>
            <person name="Pan C."/>
            <person name="Northen T.R."/>
            <person name="Banfield J.F."/>
        </authorList>
    </citation>
    <scope>NUCLEOTIDE SEQUENCE [LARGE SCALE GENOMIC DNA]</scope>
    <source>
        <strain evidence="2">WS_8</strain>
    </source>
</reference>
<organism evidence="2 3">
    <name type="scientific">Eiseniibacteriota bacterium</name>
    <dbReference type="NCBI Taxonomy" id="2212470"/>
    <lineage>
        <taxon>Bacteria</taxon>
        <taxon>Candidatus Eiseniibacteriota</taxon>
    </lineage>
</organism>
<dbReference type="Gene3D" id="3.40.50.150">
    <property type="entry name" value="Vaccinia Virus protein VP39"/>
    <property type="match status" value="1"/>
</dbReference>
<keyword evidence="2" id="KW-0808">Transferase</keyword>
<keyword evidence="2" id="KW-0489">Methyltransferase</keyword>
<accession>A0A538TNR6</accession>
<dbReference type="GO" id="GO:0032259">
    <property type="term" value="P:methylation"/>
    <property type="evidence" value="ECO:0007669"/>
    <property type="project" value="UniProtKB-KW"/>
</dbReference>
<protein>
    <submittedName>
        <fullName evidence="2">Class I SAM-dependent methyltransferase</fullName>
    </submittedName>
</protein>
<dbReference type="GO" id="GO:0008168">
    <property type="term" value="F:methyltransferase activity"/>
    <property type="evidence" value="ECO:0007669"/>
    <property type="project" value="UniProtKB-KW"/>
</dbReference>
<evidence type="ECO:0000256" key="1">
    <source>
        <dbReference type="SAM" id="MobiDB-lite"/>
    </source>
</evidence>
<dbReference type="EMBL" id="VBOY01000073">
    <property type="protein sequence ID" value="TMQ65271.1"/>
    <property type="molecule type" value="Genomic_DNA"/>
</dbReference>
<comment type="caution">
    <text evidence="2">The sequence shown here is derived from an EMBL/GenBank/DDBJ whole genome shotgun (WGS) entry which is preliminary data.</text>
</comment>
<dbReference type="AlphaFoldDB" id="A0A538TNR6"/>
<proteinExistence type="predicted"/>
<dbReference type="SUPFAM" id="SSF53335">
    <property type="entry name" value="S-adenosyl-L-methionine-dependent methyltransferases"/>
    <property type="match status" value="1"/>
</dbReference>